<dbReference type="RefSeq" id="WP_091520862.1">
    <property type="nucleotide sequence ID" value="NZ_FORF01000008.1"/>
</dbReference>
<evidence type="ECO:0000259" key="1">
    <source>
        <dbReference type="Pfam" id="PF01575"/>
    </source>
</evidence>
<reference evidence="3" key="1">
    <citation type="submission" date="2016-10" db="EMBL/GenBank/DDBJ databases">
        <authorList>
            <person name="Varghese N."/>
            <person name="Submissions S."/>
        </authorList>
    </citation>
    <scope>NUCLEOTIDE SEQUENCE [LARGE SCALE GENOMIC DNA]</scope>
    <source>
        <strain evidence="3">DSM 21857</strain>
    </source>
</reference>
<evidence type="ECO:0000313" key="3">
    <source>
        <dbReference type="Proteomes" id="UP000242763"/>
    </source>
</evidence>
<feature type="domain" description="MaoC-like" evidence="1">
    <location>
        <begin position="17"/>
        <end position="115"/>
    </location>
</feature>
<dbReference type="Gene3D" id="3.10.129.10">
    <property type="entry name" value="Hotdog Thioesterase"/>
    <property type="match status" value="1"/>
</dbReference>
<dbReference type="Proteomes" id="UP000242763">
    <property type="component" value="Unassembled WGS sequence"/>
</dbReference>
<keyword evidence="3" id="KW-1185">Reference proteome</keyword>
<sequence>MSLDTYLRLGETITLGSHTFTPEAIKAFAAKYDPQRFHMDEEEAKSSVFGSLCASGWHTAATWMKYNLAAREDAGEMPWTGEGEAPEFGPSPGFQNLKWLKPVYAGETITFTRRAVSHRALTSRPGWRIVTLICEAFDSRNDKVIEFESVVLVKAGR</sequence>
<dbReference type="AlphaFoldDB" id="A0A1I3M3T3"/>
<evidence type="ECO:0000313" key="2">
    <source>
        <dbReference type="EMBL" id="SFI91623.1"/>
    </source>
</evidence>
<dbReference type="Pfam" id="PF01575">
    <property type="entry name" value="MaoC_dehydratas"/>
    <property type="match status" value="1"/>
</dbReference>
<protein>
    <submittedName>
        <fullName evidence="2">Acyl dehydratase</fullName>
    </submittedName>
</protein>
<dbReference type="InterPro" id="IPR002539">
    <property type="entry name" value="MaoC-like_dom"/>
</dbReference>
<dbReference type="SUPFAM" id="SSF54637">
    <property type="entry name" value="Thioesterase/thiol ester dehydrase-isomerase"/>
    <property type="match status" value="1"/>
</dbReference>
<dbReference type="CDD" id="cd03454">
    <property type="entry name" value="YdeM"/>
    <property type="match status" value="1"/>
</dbReference>
<accession>A0A1I3M3T3</accession>
<gene>
    <name evidence="2" type="ORF">SAMN03080618_01656</name>
</gene>
<dbReference type="InterPro" id="IPR029069">
    <property type="entry name" value="HotDog_dom_sf"/>
</dbReference>
<name>A0A1I3M3T3_9HYPH</name>
<dbReference type="EMBL" id="FORF01000008">
    <property type="protein sequence ID" value="SFI91623.1"/>
    <property type="molecule type" value="Genomic_DNA"/>
</dbReference>
<dbReference type="STRING" id="1121003.SAMN03080618_01656"/>
<dbReference type="OrthoDB" id="9797938at2"/>
<organism evidence="2 3">
    <name type="scientific">Aquamicrobium aerolatum DSM 21857</name>
    <dbReference type="NCBI Taxonomy" id="1121003"/>
    <lineage>
        <taxon>Bacteria</taxon>
        <taxon>Pseudomonadati</taxon>
        <taxon>Pseudomonadota</taxon>
        <taxon>Alphaproteobacteria</taxon>
        <taxon>Hyphomicrobiales</taxon>
        <taxon>Phyllobacteriaceae</taxon>
        <taxon>Aerobium</taxon>
    </lineage>
</organism>
<proteinExistence type="predicted"/>